<dbReference type="AlphaFoldDB" id="A0AAX4KGB1"/>
<feature type="region of interest" description="Disordered" evidence="1">
    <location>
        <begin position="519"/>
        <end position="573"/>
    </location>
</feature>
<dbReference type="KEGG" id="ker:91102435"/>
<evidence type="ECO:0000256" key="1">
    <source>
        <dbReference type="SAM" id="MobiDB-lite"/>
    </source>
</evidence>
<feature type="compositionally biased region" description="Basic and acidic residues" evidence="1">
    <location>
        <begin position="718"/>
        <end position="732"/>
    </location>
</feature>
<feature type="region of interest" description="Disordered" evidence="1">
    <location>
        <begin position="627"/>
        <end position="661"/>
    </location>
</feature>
<feature type="compositionally biased region" description="Polar residues" evidence="1">
    <location>
        <begin position="588"/>
        <end position="598"/>
    </location>
</feature>
<feature type="region of interest" description="Disordered" evidence="1">
    <location>
        <begin position="124"/>
        <end position="221"/>
    </location>
</feature>
<accession>A0AAX4KGB1</accession>
<gene>
    <name evidence="2" type="ORF">V865_003632</name>
</gene>
<feature type="compositionally biased region" description="Polar residues" evidence="1">
    <location>
        <begin position="634"/>
        <end position="650"/>
    </location>
</feature>
<dbReference type="Proteomes" id="UP001358614">
    <property type="component" value="Chromosome 1"/>
</dbReference>
<feature type="compositionally biased region" description="Pro residues" evidence="1">
    <location>
        <begin position="141"/>
        <end position="155"/>
    </location>
</feature>
<evidence type="ECO:0008006" key="4">
    <source>
        <dbReference type="Google" id="ProtNLM"/>
    </source>
</evidence>
<keyword evidence="3" id="KW-1185">Reference proteome</keyword>
<evidence type="ECO:0000313" key="3">
    <source>
        <dbReference type="Proteomes" id="UP001358614"/>
    </source>
</evidence>
<dbReference type="RefSeq" id="XP_066083519.1">
    <property type="nucleotide sequence ID" value="XM_066227422.1"/>
</dbReference>
<name>A0AAX4KGB1_9TREE</name>
<feature type="region of interest" description="Disordered" evidence="1">
    <location>
        <begin position="29"/>
        <end position="99"/>
    </location>
</feature>
<protein>
    <recommendedName>
        <fullName evidence="4">BZIP domain-containing protein</fullName>
    </recommendedName>
</protein>
<organism evidence="2 3">
    <name type="scientific">Kwoniella europaea PYCC6329</name>
    <dbReference type="NCBI Taxonomy" id="1423913"/>
    <lineage>
        <taxon>Eukaryota</taxon>
        <taxon>Fungi</taxon>
        <taxon>Dikarya</taxon>
        <taxon>Basidiomycota</taxon>
        <taxon>Agaricomycotina</taxon>
        <taxon>Tremellomycetes</taxon>
        <taxon>Tremellales</taxon>
        <taxon>Cryptococcaceae</taxon>
        <taxon>Kwoniella</taxon>
    </lineage>
</organism>
<feature type="compositionally biased region" description="Low complexity" evidence="1">
    <location>
        <begin position="415"/>
        <end position="426"/>
    </location>
</feature>
<dbReference type="EMBL" id="CP144089">
    <property type="protein sequence ID" value="WWD05552.1"/>
    <property type="molecule type" value="Genomic_DNA"/>
</dbReference>
<sequence length="732" mass="82994">MTFFLSLPSSSSSSSNKLDSEALATLIRQLKRSPESPSRLTLPPIMGVIQEEDEDQEGTSVVVEEVDSGSSSSGTSPDTPSDRSGLYDIPEEDEHEEVDRALWVIDEESDEKIREETYFNHHIDTYGDENIPPIENLNQDNPPPLDPHSPPPPSPCMTHIPSPTLPDNPIVPNSCYPEDEEATPSTFQKVPSPLGELSSNQFSDAEPEQEESVITPYYDSNTSMRLIPQQRRRRKTLGELEQYRKFAMNKAAWKSYQEAEALEEQRRIREREEREGLWMRYSFGAGSNGRSRDRWNRPDLITRAQSFPPTASRTNTEPIYASLYSDPDPRRDEQLTSNWYIDDVEGEDAGQDGNQILVQHVEYVSSPRCMTEGVDDEEEVLSPVSEHIQTPALPNDLVNDEPRRFFPNATQIFGSSSSSIPPNSQSYGRSDSEYEYTAESKMIVSTPTYGLGLGLSGMTSDQQRAAKINTRMSFDQMIKYEEGKQHLEEDEISLVELPIRVIFPERTFEEFKAAGREYPRKYKEDRSNEKDMGSYDEMCQGEKDDFQDRSTYREDLDGLPIPERGRSRSRIKREIDLGSTESYLSYTSTANSSGSFPNGQDDYDPNYPYYFTNNEKEEAKGLMYSNEPEASEAPNRSNSTSPDSQYSSANEQEEEGDIELNLDRRLTISPELEDGDDEEVIVVIDSRRRHSAPGKLPSYLPGQFSEFDESGPLNMSDGPERIRSKSECSIHI</sequence>
<feature type="compositionally biased region" description="Basic and acidic residues" evidence="1">
    <location>
        <begin position="519"/>
        <end position="533"/>
    </location>
</feature>
<dbReference type="GeneID" id="91102435"/>
<feature type="compositionally biased region" description="Low complexity" evidence="1">
    <location>
        <begin position="58"/>
        <end position="79"/>
    </location>
</feature>
<feature type="region of interest" description="Disordered" evidence="1">
    <location>
        <begin position="588"/>
        <end position="611"/>
    </location>
</feature>
<feature type="compositionally biased region" description="Acidic residues" evidence="1">
    <location>
        <begin position="651"/>
        <end position="660"/>
    </location>
</feature>
<feature type="region of interest" description="Disordered" evidence="1">
    <location>
        <begin position="688"/>
        <end position="732"/>
    </location>
</feature>
<feature type="compositionally biased region" description="Basic and acidic residues" evidence="1">
    <location>
        <begin position="540"/>
        <end position="556"/>
    </location>
</feature>
<evidence type="ECO:0000313" key="2">
    <source>
        <dbReference type="EMBL" id="WWD05552.1"/>
    </source>
</evidence>
<reference evidence="2 3" key="1">
    <citation type="submission" date="2024-01" db="EMBL/GenBank/DDBJ databases">
        <title>Comparative genomics of Cryptococcus and Kwoniella reveals pathogenesis evolution and contrasting modes of karyotype evolution via chromosome fusion or intercentromeric recombination.</title>
        <authorList>
            <person name="Coelho M.A."/>
            <person name="David-Palma M."/>
            <person name="Shea T."/>
            <person name="Bowers K."/>
            <person name="McGinley-Smith S."/>
            <person name="Mohammad A.W."/>
            <person name="Gnirke A."/>
            <person name="Yurkov A.M."/>
            <person name="Nowrousian M."/>
            <person name="Sun S."/>
            <person name="Cuomo C.A."/>
            <person name="Heitman J."/>
        </authorList>
    </citation>
    <scope>NUCLEOTIDE SEQUENCE [LARGE SCALE GENOMIC DNA]</scope>
    <source>
        <strain evidence="2 3">PYCC6329</strain>
    </source>
</reference>
<proteinExistence type="predicted"/>
<feature type="region of interest" description="Disordered" evidence="1">
    <location>
        <begin position="411"/>
        <end position="430"/>
    </location>
</feature>